<dbReference type="EMBL" id="JAGRRH010000042">
    <property type="protein sequence ID" value="KAG7339054.1"/>
    <property type="molecule type" value="Genomic_DNA"/>
</dbReference>
<reference evidence="1" key="1">
    <citation type="journal article" date="2021" name="Sci. Rep.">
        <title>Diploid genomic architecture of Nitzschia inconspicua, an elite biomass production diatom.</title>
        <authorList>
            <person name="Oliver A."/>
            <person name="Podell S."/>
            <person name="Pinowska A."/>
            <person name="Traller J.C."/>
            <person name="Smith S.R."/>
            <person name="McClure R."/>
            <person name="Beliaev A."/>
            <person name="Bohutskyi P."/>
            <person name="Hill E.A."/>
            <person name="Rabines A."/>
            <person name="Zheng H."/>
            <person name="Allen L.Z."/>
            <person name="Kuo A."/>
            <person name="Grigoriev I.V."/>
            <person name="Allen A.E."/>
            <person name="Hazlebeck D."/>
            <person name="Allen E.E."/>
        </authorList>
    </citation>
    <scope>NUCLEOTIDE SEQUENCE</scope>
    <source>
        <strain evidence="1">Hildebrandi</strain>
    </source>
</reference>
<comment type="caution">
    <text evidence="1">The sequence shown here is derived from an EMBL/GenBank/DDBJ whole genome shotgun (WGS) entry which is preliminary data.</text>
</comment>
<reference evidence="1" key="2">
    <citation type="submission" date="2021-04" db="EMBL/GenBank/DDBJ databases">
        <authorList>
            <person name="Podell S."/>
        </authorList>
    </citation>
    <scope>NUCLEOTIDE SEQUENCE</scope>
    <source>
        <strain evidence="1">Hildebrandi</strain>
    </source>
</reference>
<organism evidence="1 3">
    <name type="scientific">Nitzschia inconspicua</name>
    <dbReference type="NCBI Taxonomy" id="303405"/>
    <lineage>
        <taxon>Eukaryota</taxon>
        <taxon>Sar</taxon>
        <taxon>Stramenopiles</taxon>
        <taxon>Ochrophyta</taxon>
        <taxon>Bacillariophyta</taxon>
        <taxon>Bacillariophyceae</taxon>
        <taxon>Bacillariophycidae</taxon>
        <taxon>Bacillariales</taxon>
        <taxon>Bacillariaceae</taxon>
        <taxon>Nitzschia</taxon>
    </lineage>
</organism>
<dbReference type="OrthoDB" id="449062at2759"/>
<name>A0A9K3K947_9STRA</name>
<dbReference type="EMBL" id="JAGRRH010000024">
    <property type="protein sequence ID" value="KAG7343559.1"/>
    <property type="molecule type" value="Genomic_DNA"/>
</dbReference>
<dbReference type="Proteomes" id="UP000693970">
    <property type="component" value="Unassembled WGS sequence"/>
</dbReference>
<keyword evidence="3" id="KW-1185">Reference proteome</keyword>
<sequence length="287" mass="31129">MFHFNSNDNIPAAFAATTSAVVVDAVSSADPPLVDAVAVTSADPPLAVDIEYEAIPKLLFVDMQQEDEEKVAAAVSSFADNFAASNANTQVNKDQATSLGAIAIILLLMRKWHYNRSIQCHGCSVLGRLIVSNGRLPCVYCSNPTPAVSIIKSGGIETITAAMKSFPDHDKIQSYGCTAIGNAFYYTNPTIDKAMACFVHKLDGIELVVLTMKKFPMNVSVQYCCCYVLNQLSKKQVLRDALMRGSALSAVGEATEKHATDKDLGNKLHSMAAVFFENMFQNKKRKC</sequence>
<dbReference type="SMART" id="SM00185">
    <property type="entry name" value="ARM"/>
    <property type="match status" value="3"/>
</dbReference>
<gene>
    <name evidence="2" type="ORF">IV203_021504</name>
    <name evidence="1" type="ORF">IV203_022702</name>
</gene>
<proteinExistence type="predicted"/>
<dbReference type="InterPro" id="IPR000225">
    <property type="entry name" value="Armadillo"/>
</dbReference>
<protein>
    <submittedName>
        <fullName evidence="1">Uncharacterized protein</fullName>
    </submittedName>
</protein>
<evidence type="ECO:0000313" key="1">
    <source>
        <dbReference type="EMBL" id="KAG7339054.1"/>
    </source>
</evidence>
<evidence type="ECO:0000313" key="2">
    <source>
        <dbReference type="EMBL" id="KAG7343559.1"/>
    </source>
</evidence>
<dbReference type="AlphaFoldDB" id="A0A9K3K947"/>
<accession>A0A9K3K947</accession>
<evidence type="ECO:0000313" key="3">
    <source>
        <dbReference type="Proteomes" id="UP000693970"/>
    </source>
</evidence>